<gene>
    <name evidence="1" type="ORF">Y1Q_0016747</name>
</gene>
<dbReference type="AlphaFoldDB" id="A0A151P6T2"/>
<dbReference type="EMBL" id="AKHW03000764">
    <property type="protein sequence ID" value="KYO44435.1"/>
    <property type="molecule type" value="Genomic_DNA"/>
</dbReference>
<sequence>MLQRKERTKLVKLEKIAYPKTSSTGLVPRRENKLYAQMPGNLMQKLCKIGQNSRSFLTPSGQQQLID</sequence>
<evidence type="ECO:0000313" key="2">
    <source>
        <dbReference type="Proteomes" id="UP000050525"/>
    </source>
</evidence>
<reference evidence="1 2" key="1">
    <citation type="journal article" date="2012" name="Genome Biol.">
        <title>Sequencing three crocodilian genomes to illuminate the evolution of archosaurs and amniotes.</title>
        <authorList>
            <person name="St John J.A."/>
            <person name="Braun E.L."/>
            <person name="Isberg S.R."/>
            <person name="Miles L.G."/>
            <person name="Chong A.Y."/>
            <person name="Gongora J."/>
            <person name="Dalzell P."/>
            <person name="Moran C."/>
            <person name="Bed'hom B."/>
            <person name="Abzhanov A."/>
            <person name="Burgess S.C."/>
            <person name="Cooksey A.M."/>
            <person name="Castoe T.A."/>
            <person name="Crawford N.G."/>
            <person name="Densmore L.D."/>
            <person name="Drew J.C."/>
            <person name="Edwards S.V."/>
            <person name="Faircloth B.C."/>
            <person name="Fujita M.K."/>
            <person name="Greenwold M.J."/>
            <person name="Hoffmann F.G."/>
            <person name="Howard J.M."/>
            <person name="Iguchi T."/>
            <person name="Janes D.E."/>
            <person name="Khan S.Y."/>
            <person name="Kohno S."/>
            <person name="de Koning A.J."/>
            <person name="Lance S.L."/>
            <person name="McCarthy F.M."/>
            <person name="McCormack J.E."/>
            <person name="Merchant M.E."/>
            <person name="Peterson D.G."/>
            <person name="Pollock D.D."/>
            <person name="Pourmand N."/>
            <person name="Raney B.J."/>
            <person name="Roessler K.A."/>
            <person name="Sanford J.R."/>
            <person name="Sawyer R.H."/>
            <person name="Schmidt C.J."/>
            <person name="Triplett E.W."/>
            <person name="Tuberville T.D."/>
            <person name="Venegas-Anaya M."/>
            <person name="Howard J.T."/>
            <person name="Jarvis E.D."/>
            <person name="Guillette L.J.Jr."/>
            <person name="Glenn T.C."/>
            <person name="Green R.E."/>
            <person name="Ray D.A."/>
        </authorList>
    </citation>
    <scope>NUCLEOTIDE SEQUENCE [LARGE SCALE GENOMIC DNA]</scope>
    <source>
        <strain evidence="1">KSC_2009_1</strain>
    </source>
</reference>
<keyword evidence="2" id="KW-1185">Reference proteome</keyword>
<dbReference type="Proteomes" id="UP000050525">
    <property type="component" value="Unassembled WGS sequence"/>
</dbReference>
<protein>
    <submittedName>
        <fullName evidence="1">Uncharacterized protein</fullName>
    </submittedName>
</protein>
<organism evidence="1 2">
    <name type="scientific">Alligator mississippiensis</name>
    <name type="common">American alligator</name>
    <dbReference type="NCBI Taxonomy" id="8496"/>
    <lineage>
        <taxon>Eukaryota</taxon>
        <taxon>Metazoa</taxon>
        <taxon>Chordata</taxon>
        <taxon>Craniata</taxon>
        <taxon>Vertebrata</taxon>
        <taxon>Euteleostomi</taxon>
        <taxon>Archelosauria</taxon>
        <taxon>Archosauria</taxon>
        <taxon>Crocodylia</taxon>
        <taxon>Alligatoridae</taxon>
        <taxon>Alligatorinae</taxon>
        <taxon>Alligator</taxon>
    </lineage>
</organism>
<accession>A0A151P6T2</accession>
<name>A0A151P6T2_ALLMI</name>
<evidence type="ECO:0000313" key="1">
    <source>
        <dbReference type="EMBL" id="KYO44435.1"/>
    </source>
</evidence>
<proteinExistence type="predicted"/>
<comment type="caution">
    <text evidence="1">The sequence shown here is derived from an EMBL/GenBank/DDBJ whole genome shotgun (WGS) entry which is preliminary data.</text>
</comment>